<keyword evidence="6 12" id="KW-0067">ATP-binding</keyword>
<feature type="transmembrane region" description="Helical" evidence="9">
    <location>
        <begin position="157"/>
        <end position="181"/>
    </location>
</feature>
<evidence type="ECO:0000313" key="12">
    <source>
        <dbReference type="EMBL" id="QNO15082.1"/>
    </source>
</evidence>
<gene>
    <name evidence="12" type="ORF">HYG86_10060</name>
</gene>
<feature type="transmembrane region" description="Helical" evidence="9">
    <location>
        <begin position="235"/>
        <end position="260"/>
    </location>
</feature>
<dbReference type="InterPro" id="IPR011527">
    <property type="entry name" value="ABC1_TM_dom"/>
</dbReference>
<dbReference type="EMBL" id="CP058559">
    <property type="protein sequence ID" value="QNO15082.1"/>
    <property type="molecule type" value="Genomic_DNA"/>
</dbReference>
<dbReference type="KEGG" id="acae:HYG86_10060"/>
<dbReference type="InterPro" id="IPR027417">
    <property type="entry name" value="P-loop_NTPase"/>
</dbReference>
<dbReference type="GO" id="GO:0005886">
    <property type="term" value="C:plasma membrane"/>
    <property type="evidence" value="ECO:0007669"/>
    <property type="project" value="UniProtKB-SubCell"/>
</dbReference>
<dbReference type="GO" id="GO:0005524">
    <property type="term" value="F:ATP binding"/>
    <property type="evidence" value="ECO:0007669"/>
    <property type="project" value="UniProtKB-KW"/>
</dbReference>
<keyword evidence="2" id="KW-0813">Transport</keyword>
<reference evidence="12 13" key="1">
    <citation type="submission" date="2020-07" db="EMBL/GenBank/DDBJ databases">
        <title>Alkalicella. sp. LB2 genome.</title>
        <authorList>
            <person name="Postec A."/>
            <person name="Quemeneur M."/>
        </authorList>
    </citation>
    <scope>NUCLEOTIDE SEQUENCE [LARGE SCALE GENOMIC DNA]</scope>
    <source>
        <strain evidence="12 13">LB2</strain>
    </source>
</reference>
<evidence type="ECO:0000259" key="11">
    <source>
        <dbReference type="PROSITE" id="PS50929"/>
    </source>
</evidence>
<evidence type="ECO:0000256" key="6">
    <source>
        <dbReference type="ARBA" id="ARBA00022840"/>
    </source>
</evidence>
<evidence type="ECO:0000256" key="1">
    <source>
        <dbReference type="ARBA" id="ARBA00004651"/>
    </source>
</evidence>
<dbReference type="GO" id="GO:0016887">
    <property type="term" value="F:ATP hydrolysis activity"/>
    <property type="evidence" value="ECO:0007669"/>
    <property type="project" value="InterPro"/>
</dbReference>
<dbReference type="InterPro" id="IPR036640">
    <property type="entry name" value="ABC1_TM_sf"/>
</dbReference>
<dbReference type="InterPro" id="IPR017871">
    <property type="entry name" value="ABC_transporter-like_CS"/>
</dbReference>
<keyword evidence="5" id="KW-0547">Nucleotide-binding</keyword>
<dbReference type="InterPro" id="IPR003593">
    <property type="entry name" value="AAA+_ATPase"/>
</dbReference>
<evidence type="ECO:0000256" key="9">
    <source>
        <dbReference type="SAM" id="Phobius"/>
    </source>
</evidence>
<keyword evidence="8 9" id="KW-0472">Membrane</keyword>
<dbReference type="PANTHER" id="PTHR43394">
    <property type="entry name" value="ATP-DEPENDENT PERMEASE MDL1, MITOCHONDRIAL"/>
    <property type="match status" value="1"/>
</dbReference>
<evidence type="ECO:0000259" key="10">
    <source>
        <dbReference type="PROSITE" id="PS50893"/>
    </source>
</evidence>
<keyword evidence="13" id="KW-1185">Reference proteome</keyword>
<evidence type="ECO:0000256" key="2">
    <source>
        <dbReference type="ARBA" id="ARBA00022448"/>
    </source>
</evidence>
<dbReference type="Gene3D" id="1.20.1560.10">
    <property type="entry name" value="ABC transporter type 1, transmembrane domain"/>
    <property type="match status" value="1"/>
</dbReference>
<dbReference type="SUPFAM" id="SSF90123">
    <property type="entry name" value="ABC transporter transmembrane region"/>
    <property type="match status" value="1"/>
</dbReference>
<dbReference type="SUPFAM" id="SSF52540">
    <property type="entry name" value="P-loop containing nucleoside triphosphate hydrolases"/>
    <property type="match status" value="1"/>
</dbReference>
<dbReference type="PROSITE" id="PS50929">
    <property type="entry name" value="ABC_TM1F"/>
    <property type="match status" value="1"/>
</dbReference>
<dbReference type="PROSITE" id="PS00211">
    <property type="entry name" value="ABC_TRANSPORTER_1"/>
    <property type="match status" value="1"/>
</dbReference>
<keyword evidence="3" id="KW-1003">Cell membrane</keyword>
<feature type="transmembrane region" description="Helical" evidence="9">
    <location>
        <begin position="52"/>
        <end position="72"/>
    </location>
</feature>
<comment type="subcellular location">
    <subcellularLocation>
        <location evidence="1">Cell membrane</location>
        <topology evidence="1">Multi-pass membrane protein</topology>
    </subcellularLocation>
</comment>
<dbReference type="Pfam" id="PF00005">
    <property type="entry name" value="ABC_tran"/>
    <property type="match status" value="1"/>
</dbReference>
<organism evidence="12 13">
    <name type="scientific">Alkalicella caledoniensis</name>
    <dbReference type="NCBI Taxonomy" id="2731377"/>
    <lineage>
        <taxon>Bacteria</taxon>
        <taxon>Bacillati</taxon>
        <taxon>Bacillota</taxon>
        <taxon>Clostridia</taxon>
        <taxon>Eubacteriales</taxon>
        <taxon>Proteinivoracaceae</taxon>
        <taxon>Alkalicella</taxon>
    </lineage>
</organism>
<keyword evidence="4 9" id="KW-0812">Transmembrane</keyword>
<dbReference type="Pfam" id="PF00664">
    <property type="entry name" value="ABC_membrane"/>
    <property type="match status" value="1"/>
</dbReference>
<evidence type="ECO:0000256" key="4">
    <source>
        <dbReference type="ARBA" id="ARBA00022692"/>
    </source>
</evidence>
<name>A0A7G9W8S0_ALKCA</name>
<keyword evidence="7 9" id="KW-1133">Transmembrane helix</keyword>
<dbReference type="PROSITE" id="PS50893">
    <property type="entry name" value="ABC_TRANSPORTER_2"/>
    <property type="match status" value="1"/>
</dbReference>
<dbReference type="InterPro" id="IPR039421">
    <property type="entry name" value="Type_1_exporter"/>
</dbReference>
<dbReference type="Gene3D" id="3.40.50.300">
    <property type="entry name" value="P-loop containing nucleotide triphosphate hydrolases"/>
    <property type="match status" value="1"/>
</dbReference>
<dbReference type="CDD" id="cd18548">
    <property type="entry name" value="ABC_6TM_Tm287_like"/>
    <property type="match status" value="1"/>
</dbReference>
<dbReference type="AlphaFoldDB" id="A0A7G9W8S0"/>
<dbReference type="FunFam" id="3.40.50.300:FF:000221">
    <property type="entry name" value="Multidrug ABC transporter ATP-binding protein"/>
    <property type="match status" value="1"/>
</dbReference>
<feature type="transmembrane region" description="Helical" evidence="9">
    <location>
        <begin position="272"/>
        <end position="293"/>
    </location>
</feature>
<evidence type="ECO:0000256" key="7">
    <source>
        <dbReference type="ARBA" id="ARBA00022989"/>
    </source>
</evidence>
<dbReference type="RefSeq" id="WP_213165446.1">
    <property type="nucleotide sequence ID" value="NZ_CP058559.1"/>
</dbReference>
<feature type="domain" description="ABC transmembrane type-1" evidence="11">
    <location>
        <begin position="16"/>
        <end position="298"/>
    </location>
</feature>
<dbReference type="PANTHER" id="PTHR43394:SF1">
    <property type="entry name" value="ATP-BINDING CASSETTE SUB-FAMILY B MEMBER 10, MITOCHONDRIAL"/>
    <property type="match status" value="1"/>
</dbReference>
<dbReference type="SMART" id="SM00382">
    <property type="entry name" value="AAA"/>
    <property type="match status" value="1"/>
</dbReference>
<feature type="transmembrane region" description="Helical" evidence="9">
    <location>
        <begin position="133"/>
        <end position="151"/>
    </location>
</feature>
<evidence type="ECO:0000256" key="3">
    <source>
        <dbReference type="ARBA" id="ARBA00022475"/>
    </source>
</evidence>
<evidence type="ECO:0000256" key="8">
    <source>
        <dbReference type="ARBA" id="ARBA00023136"/>
    </source>
</evidence>
<feature type="domain" description="ABC transporter" evidence="10">
    <location>
        <begin position="332"/>
        <end position="567"/>
    </location>
</feature>
<protein>
    <submittedName>
        <fullName evidence="12">ABC transporter ATP-binding protein</fullName>
    </submittedName>
</protein>
<evidence type="ECO:0000256" key="5">
    <source>
        <dbReference type="ARBA" id="ARBA00022741"/>
    </source>
</evidence>
<dbReference type="Proteomes" id="UP000516160">
    <property type="component" value="Chromosome"/>
</dbReference>
<proteinExistence type="predicted"/>
<dbReference type="InterPro" id="IPR003439">
    <property type="entry name" value="ABC_transporter-like_ATP-bd"/>
</dbReference>
<dbReference type="GO" id="GO:0015421">
    <property type="term" value="F:ABC-type oligopeptide transporter activity"/>
    <property type="evidence" value="ECO:0007669"/>
    <property type="project" value="TreeGrafter"/>
</dbReference>
<accession>A0A7G9W8S0</accession>
<evidence type="ECO:0000313" key="13">
    <source>
        <dbReference type="Proteomes" id="UP000516160"/>
    </source>
</evidence>
<sequence length="574" mass="62816">MGFMNKYVKKYWKLFLLSVSFLVVEAVGDLLQPTIMANMVDVGVANSDMDYVLRMGGIMLLVTAFGAIGAVGRNIVSSHTSQRFGADLRSDLFKKVQSLSSHSLNNFDTASLITRLTYDITQVKDFVHRMMRIFVKAPILCIGSIIMAVYLSPPMSLVLAIVVPVIGVLIIFNLKIGYPFFRKVQKAMDKLNGVMREHLGGIRVVKAFNRSEYENKRFKGANNHLASVTKKAMGVMAVFSPSITLTVNLGIVAVLWFGGYSVRAGNMEVGKVIAFINYMTQILHSLMVISRVFNNSVRAKASAHRIEEVFTHENTIENKPGALYTSRGTGLVEFCDVSFSYGDTSEPVLENITFSCLPGETVGIIGSTGSGKSTLVNLIPRFYDVGSGNIKINGVDIKDIQTDNLREKIAIVPQKTLLFTGTILDNIKWGKENATDLEVEQAAQIAEAHSFITSFPKGYQTLLGQGGINLSGGQKQRVSIARALIKKPEILIMDDSTSAVDVTTEGKIREGLKKYASTLTCIIIAQRISSVVTADKIVVLDEGKVVGIGKHGDLIKQCSVYQDIFRSQIGKEAV</sequence>